<accession>A0ABY0ZGJ2</accession>
<keyword evidence="1" id="KW-0805">Transcription regulation</keyword>
<feature type="domain" description="HTH araC/xylS-type" evidence="4">
    <location>
        <begin position="245"/>
        <end position="346"/>
    </location>
</feature>
<dbReference type="Gene3D" id="1.10.10.60">
    <property type="entry name" value="Homeodomain-like"/>
    <property type="match status" value="1"/>
</dbReference>
<evidence type="ECO:0000313" key="5">
    <source>
        <dbReference type="EMBL" id="SEE63622.1"/>
    </source>
</evidence>
<dbReference type="InterPro" id="IPR018060">
    <property type="entry name" value="HTH_AraC"/>
</dbReference>
<dbReference type="InterPro" id="IPR018062">
    <property type="entry name" value="HTH_AraC-typ_CS"/>
</dbReference>
<sequence>MIQRKVAEFSYCENIAQQGILKTRILAEAFDIMKNQNISHFRDIHVHAATVQEWNQDYNQLTAGSAESSLIQLSTGRCHVFREQINQRVVQHGVAPRGKMCFAVPITVPGSIRMQGREVDESSLFFLHGGEEFMFHMPMGMELLAITFERELFEQALAQTASAKEISQLLRQPVIRLPAQRYADARRRMLAAFSQALSNEELDNAQDRELELEQAMLDELLQLMTDPACDKQQRSPSSTRSFIVEKCHRLATAELNNVPSVDELCQRLQVSRRTVQNSFRSVAETTPLNYLRSVRLNGVRRTLMTTQASRLSIGDAAAQWGFYHLSHFAAQYQELFAELPSHTARAAINDRVPA</sequence>
<gene>
    <name evidence="5" type="ORF">SAMN04490188_4830</name>
</gene>
<reference evidence="5 6" key="1">
    <citation type="submission" date="2016-10" db="EMBL/GenBank/DDBJ databases">
        <authorList>
            <person name="Varghese N."/>
            <person name="Submissions S."/>
        </authorList>
    </citation>
    <scope>NUCLEOTIDE SEQUENCE [LARGE SCALE GENOMIC DNA]</scope>
    <source>
        <strain evidence="5 6">BS3780</strain>
    </source>
</reference>
<dbReference type="SMART" id="SM00342">
    <property type="entry name" value="HTH_ARAC"/>
    <property type="match status" value="1"/>
</dbReference>
<evidence type="ECO:0000313" key="6">
    <source>
        <dbReference type="Proteomes" id="UP000183915"/>
    </source>
</evidence>
<dbReference type="Proteomes" id="UP000183915">
    <property type="component" value="Unassembled WGS sequence"/>
</dbReference>
<keyword evidence="6" id="KW-1185">Reference proteome</keyword>
<evidence type="ECO:0000256" key="3">
    <source>
        <dbReference type="ARBA" id="ARBA00023163"/>
    </source>
</evidence>
<dbReference type="PROSITE" id="PS00041">
    <property type="entry name" value="HTH_ARAC_FAMILY_1"/>
    <property type="match status" value="1"/>
</dbReference>
<name>A0ABY0ZGJ2_9PSED</name>
<dbReference type="PANTHER" id="PTHR47893:SF1">
    <property type="entry name" value="REGULATORY PROTEIN PCHR"/>
    <property type="match status" value="1"/>
</dbReference>
<evidence type="ECO:0000256" key="2">
    <source>
        <dbReference type="ARBA" id="ARBA00023125"/>
    </source>
</evidence>
<dbReference type="InterPro" id="IPR053142">
    <property type="entry name" value="PchR_regulatory_protein"/>
</dbReference>
<comment type="caution">
    <text evidence="5">The sequence shown here is derived from an EMBL/GenBank/DDBJ whole genome shotgun (WGS) entry which is preliminary data.</text>
</comment>
<proteinExistence type="predicted"/>
<protein>
    <submittedName>
        <fullName evidence="5">Helix-turn-helix domain-containing protein</fullName>
    </submittedName>
</protein>
<organism evidence="5 6">
    <name type="scientific">Pseudomonas kilonensis</name>
    <dbReference type="NCBI Taxonomy" id="132476"/>
    <lineage>
        <taxon>Bacteria</taxon>
        <taxon>Pseudomonadati</taxon>
        <taxon>Pseudomonadota</taxon>
        <taxon>Gammaproteobacteria</taxon>
        <taxon>Pseudomonadales</taxon>
        <taxon>Pseudomonadaceae</taxon>
        <taxon>Pseudomonas</taxon>
    </lineage>
</organism>
<dbReference type="PANTHER" id="PTHR47893">
    <property type="entry name" value="REGULATORY PROTEIN PCHR"/>
    <property type="match status" value="1"/>
</dbReference>
<keyword evidence="3" id="KW-0804">Transcription</keyword>
<evidence type="ECO:0000259" key="4">
    <source>
        <dbReference type="PROSITE" id="PS01124"/>
    </source>
</evidence>
<dbReference type="Pfam" id="PF12833">
    <property type="entry name" value="HTH_18"/>
    <property type="match status" value="1"/>
</dbReference>
<evidence type="ECO:0000256" key="1">
    <source>
        <dbReference type="ARBA" id="ARBA00023015"/>
    </source>
</evidence>
<dbReference type="PROSITE" id="PS01124">
    <property type="entry name" value="HTH_ARAC_FAMILY_2"/>
    <property type="match status" value="1"/>
</dbReference>
<keyword evidence="2" id="KW-0238">DNA-binding</keyword>
<dbReference type="EMBL" id="FNTT01000002">
    <property type="protein sequence ID" value="SEE63622.1"/>
    <property type="molecule type" value="Genomic_DNA"/>
</dbReference>